<gene>
    <name evidence="3" type="ORF">METZ01_LOCUS159994</name>
</gene>
<feature type="compositionally biased region" description="Basic and acidic residues" evidence="1">
    <location>
        <begin position="452"/>
        <end position="472"/>
    </location>
</feature>
<dbReference type="Pfam" id="PF04773">
    <property type="entry name" value="FecR"/>
    <property type="match status" value="1"/>
</dbReference>
<feature type="compositionally biased region" description="Low complexity" evidence="1">
    <location>
        <begin position="473"/>
        <end position="514"/>
    </location>
</feature>
<feature type="compositionally biased region" description="Acidic residues" evidence="1">
    <location>
        <begin position="229"/>
        <end position="252"/>
    </location>
</feature>
<dbReference type="EMBL" id="UINC01027609">
    <property type="protein sequence ID" value="SVB07140.1"/>
    <property type="molecule type" value="Genomic_DNA"/>
</dbReference>
<feature type="compositionally biased region" description="Basic and acidic residues" evidence="1">
    <location>
        <begin position="516"/>
        <end position="529"/>
    </location>
</feature>
<name>A0A382B002_9ZZZZ</name>
<feature type="domain" description="FecR protein" evidence="2">
    <location>
        <begin position="53"/>
        <end position="154"/>
    </location>
</feature>
<reference evidence="3" key="1">
    <citation type="submission" date="2018-05" db="EMBL/GenBank/DDBJ databases">
        <authorList>
            <person name="Lanie J.A."/>
            <person name="Ng W.-L."/>
            <person name="Kazmierczak K.M."/>
            <person name="Andrzejewski T.M."/>
            <person name="Davidsen T.M."/>
            <person name="Wayne K.J."/>
            <person name="Tettelin H."/>
            <person name="Glass J.I."/>
            <person name="Rusch D."/>
            <person name="Podicherti R."/>
            <person name="Tsui H.-C.T."/>
            <person name="Winkler M.E."/>
        </authorList>
    </citation>
    <scope>NUCLEOTIDE SEQUENCE</scope>
</reference>
<sequence>MRYFGYLFIFIFLPFFVFANEQVGTIGIVIGQADVVNRNIELEIKENIYFGDIIKTGAQTNLQILFDDETVFTIGENTEIVINEFIYDPNQDNELNKISAEVMQGSLKVVTGLISKENPENLSITLPTGVLATRGTEVQALVKPGQNDVVVLLGPGPNNAAGERAGSVEVSNNQGSVFMDQQFSFTSIVFNQPPSLPQPAPVALIQEINQSLNAGTIALANIDSELVEEDSEPTEEGASNEDTVQEESDSDNVETLTSISSKAVNEEIKSVMVEEFNSEEGLLKASIPKVMKIVVDSKARINNNNITESESSMLNNINNMMTNQLNLVQTIADDNFMAEFNTYLASYELVKLPALVTARNDAREAGAIAKEARQAVQKEKAAAKAEGRAVNQDVIKEARAASKQAIVAKKEARQAKIEVRQVASVKKAVSKAQAAVSKAEALGKAADNAEVQADKAEQNAETRSEKAAESKTKAQTAKQKSTQASKKAQAAKQKSTQATKKAQAANKKAAQAKQAVKKEKAAAKAEGRAVNKSVIKKAQTASKKAKQAKQQANKVKKTAKATAKKAAVAKRQAKAKAKQAKQAKKVAARAAKKARQAKAKAAKKAKQAKQAAAKAAKKAAALAKKAAALAAKNIVVAVNTPSTWQEITSKTSGSYTYDANSISLTASTG</sequence>
<accession>A0A382B002</accession>
<evidence type="ECO:0000256" key="1">
    <source>
        <dbReference type="SAM" id="MobiDB-lite"/>
    </source>
</evidence>
<organism evidence="3">
    <name type="scientific">marine metagenome</name>
    <dbReference type="NCBI Taxonomy" id="408172"/>
    <lineage>
        <taxon>unclassified sequences</taxon>
        <taxon>metagenomes</taxon>
        <taxon>ecological metagenomes</taxon>
    </lineage>
</organism>
<proteinExistence type="predicted"/>
<evidence type="ECO:0000313" key="3">
    <source>
        <dbReference type="EMBL" id="SVB07140.1"/>
    </source>
</evidence>
<protein>
    <recommendedName>
        <fullName evidence="2">FecR protein domain-containing protein</fullName>
    </recommendedName>
</protein>
<dbReference type="InterPro" id="IPR006860">
    <property type="entry name" value="FecR"/>
</dbReference>
<evidence type="ECO:0000259" key="2">
    <source>
        <dbReference type="Pfam" id="PF04773"/>
    </source>
</evidence>
<dbReference type="AlphaFoldDB" id="A0A382B002"/>
<feature type="region of interest" description="Disordered" evidence="1">
    <location>
        <begin position="229"/>
        <end position="255"/>
    </location>
</feature>
<feature type="region of interest" description="Disordered" evidence="1">
    <location>
        <begin position="450"/>
        <end position="561"/>
    </location>
</feature>
<feature type="non-terminal residue" evidence="3">
    <location>
        <position position="669"/>
    </location>
</feature>
<feature type="compositionally biased region" description="Low complexity" evidence="1">
    <location>
        <begin position="536"/>
        <end position="553"/>
    </location>
</feature>